<comment type="caution">
    <text evidence="2">The sequence shown here is derived from an EMBL/GenBank/DDBJ whole genome shotgun (WGS) entry which is preliminary data.</text>
</comment>
<accession>A0ABQ2RX94</accession>
<evidence type="ECO:0000313" key="2">
    <source>
        <dbReference type="EMBL" id="GGR77671.1"/>
    </source>
</evidence>
<evidence type="ECO:0000256" key="1">
    <source>
        <dbReference type="SAM" id="SignalP"/>
    </source>
</evidence>
<dbReference type="EMBL" id="BMQN01000001">
    <property type="protein sequence ID" value="GGR77671.1"/>
    <property type="molecule type" value="Genomic_DNA"/>
</dbReference>
<keyword evidence="3" id="KW-1185">Reference proteome</keyword>
<sequence>MYAAGMLRWMFTAALVLGAGAQAAGCGGTEGMPDWARAGTFRGSLGTLPVALSLDPKGESRYFYEGRSLDLFLEVRRSGNALVLEESVRRELGGEPVVTGCFSLMPAPGGLKGTWQAPGASAPLEVTLTPLDAARLPLRLPLSPGLSTLRREDPLAFLKLNRAWVTLPGGRAVREPLSGVTYPRVPGASGALNAALQDRQLRHAADALDCRARLPEPAQKDPENGYTLSAGLTLSNARLLSLREDVNYYCGGAHPDNWTEGVILDRATGRSVPLTTLFPKLSAARQKALYLSGVKTKVNAECLDVLRENADDFTAHLSATGVNLTPSGLPHVVAACAETVTLPYATLRGDANLGSPLVKTLYPK</sequence>
<organism evidence="2 3">
    <name type="scientific">Deinococcus sedimenti</name>
    <dbReference type="NCBI Taxonomy" id="1867090"/>
    <lineage>
        <taxon>Bacteria</taxon>
        <taxon>Thermotogati</taxon>
        <taxon>Deinococcota</taxon>
        <taxon>Deinococci</taxon>
        <taxon>Deinococcales</taxon>
        <taxon>Deinococcaceae</taxon>
        <taxon>Deinococcus</taxon>
    </lineage>
</organism>
<keyword evidence="1" id="KW-0732">Signal</keyword>
<feature type="signal peptide" evidence="1">
    <location>
        <begin position="1"/>
        <end position="23"/>
    </location>
</feature>
<evidence type="ECO:0000313" key="3">
    <source>
        <dbReference type="Proteomes" id="UP000644548"/>
    </source>
</evidence>
<evidence type="ECO:0008006" key="4">
    <source>
        <dbReference type="Google" id="ProtNLM"/>
    </source>
</evidence>
<protein>
    <recommendedName>
        <fullName evidence="4">DUF3298 domain-containing protein</fullName>
    </recommendedName>
</protein>
<reference evidence="3" key="1">
    <citation type="journal article" date="2019" name="Int. J. Syst. Evol. Microbiol.">
        <title>The Global Catalogue of Microorganisms (GCM) 10K type strain sequencing project: providing services to taxonomists for standard genome sequencing and annotation.</title>
        <authorList>
            <consortium name="The Broad Institute Genomics Platform"/>
            <consortium name="The Broad Institute Genome Sequencing Center for Infectious Disease"/>
            <person name="Wu L."/>
            <person name="Ma J."/>
        </authorList>
    </citation>
    <scope>NUCLEOTIDE SEQUENCE [LARGE SCALE GENOMIC DNA]</scope>
    <source>
        <strain evidence="3">JCM 31405</strain>
    </source>
</reference>
<gene>
    <name evidence="2" type="ORF">GCM10008960_00450</name>
</gene>
<proteinExistence type="predicted"/>
<feature type="chain" id="PRO_5045747444" description="DUF3298 domain-containing protein" evidence="1">
    <location>
        <begin position="24"/>
        <end position="364"/>
    </location>
</feature>
<name>A0ABQ2RX94_9DEIO</name>
<dbReference type="Proteomes" id="UP000644548">
    <property type="component" value="Unassembled WGS sequence"/>
</dbReference>